<evidence type="ECO:0000313" key="2">
    <source>
        <dbReference type="Proteomes" id="UP000366872"/>
    </source>
</evidence>
<dbReference type="EMBL" id="CAAHFG010000001">
    <property type="protein sequence ID" value="VGO12265.1"/>
    <property type="molecule type" value="Genomic_DNA"/>
</dbReference>
<dbReference type="RefSeq" id="WP_136077947.1">
    <property type="nucleotide sequence ID" value="NZ_CAAHFG010000001.1"/>
</dbReference>
<protein>
    <recommendedName>
        <fullName evidence="3">GxxExxY protein</fullName>
    </recommendedName>
</protein>
<evidence type="ECO:0008006" key="3">
    <source>
        <dbReference type="Google" id="ProtNLM"/>
    </source>
</evidence>
<sequence length="125" mass="14041">MSENDIARIVVDVALHIHKETGPGLLESVYEVILADELERRGLSVHRQVPIPIKYKGRVLGEGFRADLIIDEKVIIELKSIEHVKDVHKKQLLTYLKLSGRKLGLLINFGESLIKNGITRVVNGL</sequence>
<keyword evidence="2" id="KW-1185">Reference proteome</keyword>
<name>A0A6C2TX64_PONDE</name>
<dbReference type="NCBIfam" id="TIGR04256">
    <property type="entry name" value="GxxExxY"/>
    <property type="match status" value="1"/>
</dbReference>
<gene>
    <name evidence="1" type="ORF">PDESU_00816</name>
</gene>
<evidence type="ECO:0000313" key="1">
    <source>
        <dbReference type="EMBL" id="VGO12265.1"/>
    </source>
</evidence>
<organism evidence="1 2">
    <name type="scientific">Pontiella desulfatans</name>
    <dbReference type="NCBI Taxonomy" id="2750659"/>
    <lineage>
        <taxon>Bacteria</taxon>
        <taxon>Pseudomonadati</taxon>
        <taxon>Kiritimatiellota</taxon>
        <taxon>Kiritimatiellia</taxon>
        <taxon>Kiritimatiellales</taxon>
        <taxon>Pontiellaceae</taxon>
        <taxon>Pontiella</taxon>
    </lineage>
</organism>
<dbReference type="Pfam" id="PF13366">
    <property type="entry name" value="PDDEXK_3"/>
    <property type="match status" value="1"/>
</dbReference>
<dbReference type="AlphaFoldDB" id="A0A6C2TX64"/>
<proteinExistence type="predicted"/>
<accession>A0A6C2TX64</accession>
<reference evidence="1 2" key="1">
    <citation type="submission" date="2019-04" db="EMBL/GenBank/DDBJ databases">
        <authorList>
            <person name="Van Vliet M D."/>
        </authorList>
    </citation>
    <scope>NUCLEOTIDE SEQUENCE [LARGE SCALE GENOMIC DNA]</scope>
    <source>
        <strain evidence="1 2">F1</strain>
    </source>
</reference>
<dbReference type="InterPro" id="IPR026350">
    <property type="entry name" value="GxxExxY"/>
</dbReference>
<dbReference type="Proteomes" id="UP000366872">
    <property type="component" value="Unassembled WGS sequence"/>
</dbReference>